<evidence type="ECO:0000256" key="11">
    <source>
        <dbReference type="ARBA" id="ARBA00030126"/>
    </source>
</evidence>
<name>A0A8B8BLY9_CRAVI</name>
<comment type="subcellular location">
    <subcellularLocation>
        <location evidence="3">Cytoplasm</location>
    </subcellularLocation>
    <subcellularLocation>
        <location evidence="2">Nucleus</location>
    </subcellularLocation>
</comment>
<comment type="similarity">
    <text evidence="4">Belongs to the HARBI1 family.</text>
</comment>
<evidence type="ECO:0000256" key="12">
    <source>
        <dbReference type="ARBA" id="ARBA00045850"/>
    </source>
</evidence>
<feature type="domain" description="DDE Tnp4" evidence="13">
    <location>
        <begin position="2"/>
        <end position="145"/>
    </location>
</feature>
<dbReference type="GO" id="GO:0005737">
    <property type="term" value="C:cytoplasm"/>
    <property type="evidence" value="ECO:0007669"/>
    <property type="project" value="UniProtKB-SubCell"/>
</dbReference>
<dbReference type="InterPro" id="IPR027806">
    <property type="entry name" value="HARBI1_dom"/>
</dbReference>
<evidence type="ECO:0000256" key="4">
    <source>
        <dbReference type="ARBA" id="ARBA00006958"/>
    </source>
</evidence>
<dbReference type="RefSeq" id="XP_022304340.1">
    <property type="nucleotide sequence ID" value="XM_022448632.1"/>
</dbReference>
<dbReference type="GO" id="GO:0016787">
    <property type="term" value="F:hydrolase activity"/>
    <property type="evidence" value="ECO:0007669"/>
    <property type="project" value="UniProtKB-KW"/>
</dbReference>
<evidence type="ECO:0000256" key="8">
    <source>
        <dbReference type="ARBA" id="ARBA00022723"/>
    </source>
</evidence>
<dbReference type="GO" id="GO:0005634">
    <property type="term" value="C:nucleus"/>
    <property type="evidence" value="ECO:0007669"/>
    <property type="project" value="UniProtKB-SubCell"/>
</dbReference>
<keyword evidence="6" id="KW-0963">Cytoplasm</keyword>
<proteinExistence type="inferred from homology"/>
<dbReference type="InterPro" id="IPR045249">
    <property type="entry name" value="HARBI1-like"/>
</dbReference>
<dbReference type="InterPro" id="IPR026103">
    <property type="entry name" value="HARBI1_animal"/>
</dbReference>
<dbReference type="AlphaFoldDB" id="A0A8B8BLY9"/>
<evidence type="ECO:0000256" key="6">
    <source>
        <dbReference type="ARBA" id="ARBA00022490"/>
    </source>
</evidence>
<gene>
    <name evidence="16" type="primary">LOC111111575</name>
    <name evidence="15" type="synonym">LOC111101998</name>
</gene>
<dbReference type="PANTHER" id="PTHR22930">
    <property type="match status" value="1"/>
</dbReference>
<evidence type="ECO:0000256" key="10">
    <source>
        <dbReference type="ARBA" id="ARBA00023242"/>
    </source>
</evidence>
<comment type="function">
    <text evidence="12">Transposase-derived protein that may have nuclease activity. Does not have transposase activity.</text>
</comment>
<dbReference type="GO" id="GO:0046872">
    <property type="term" value="F:metal ion binding"/>
    <property type="evidence" value="ECO:0007669"/>
    <property type="project" value="UniProtKB-KW"/>
</dbReference>
<protein>
    <recommendedName>
        <fullName evidence="5">Putative nuclease HARBI1</fullName>
    </recommendedName>
    <alternativeName>
        <fullName evidence="11">Harbinger transposase-derived nuclease</fullName>
    </alternativeName>
</protein>
<evidence type="ECO:0000256" key="1">
    <source>
        <dbReference type="ARBA" id="ARBA00001968"/>
    </source>
</evidence>
<evidence type="ECO:0000313" key="16">
    <source>
        <dbReference type="RefSeq" id="XP_022304340.1"/>
    </source>
</evidence>
<accession>A0A8B8BLY9</accession>
<evidence type="ECO:0000313" key="15">
    <source>
        <dbReference type="RefSeq" id="XP_022290364.1"/>
    </source>
</evidence>
<evidence type="ECO:0000256" key="9">
    <source>
        <dbReference type="ARBA" id="ARBA00022801"/>
    </source>
</evidence>
<keyword evidence="8" id="KW-0479">Metal-binding</keyword>
<keyword evidence="7" id="KW-0540">Nuclease</keyword>
<evidence type="ECO:0000259" key="13">
    <source>
        <dbReference type="Pfam" id="PF13359"/>
    </source>
</evidence>
<evidence type="ECO:0000256" key="2">
    <source>
        <dbReference type="ARBA" id="ARBA00004123"/>
    </source>
</evidence>
<keyword evidence="10" id="KW-0539">Nucleus</keyword>
<dbReference type="KEGG" id="cvn:111101998"/>
<sequence length="191" mass="21800">MVKIIAPKENENDYMCRKGYYALNIQMMCDSRFKIRDIVAKWPGSVHDSRIFRESYLSRELERGQLNGVLLGDSGYPLKPYLMTPYTFADTLAAQNYNSAHCKTRVTIEQTYGIIKKRFNSLHSGLRTCPLTACRIIVACVVLHNIGLERGDILREVPQIDMVVEAGINQIIIPDDAVGQTVRNHLRDTYF</sequence>
<evidence type="ECO:0000256" key="3">
    <source>
        <dbReference type="ARBA" id="ARBA00004496"/>
    </source>
</evidence>
<dbReference type="PANTHER" id="PTHR22930:SF227">
    <property type="entry name" value="DDE TNP4 DOMAIN-CONTAINING PROTEIN"/>
    <property type="match status" value="1"/>
</dbReference>
<evidence type="ECO:0000256" key="7">
    <source>
        <dbReference type="ARBA" id="ARBA00022722"/>
    </source>
</evidence>
<keyword evidence="9" id="KW-0378">Hydrolase</keyword>
<dbReference type="Proteomes" id="UP000694844">
    <property type="component" value="Chromosome 1"/>
</dbReference>
<dbReference type="OrthoDB" id="6093795at2759"/>
<reference evidence="15 16" key="1">
    <citation type="submission" date="2025-04" db="UniProtKB">
        <authorList>
            <consortium name="RefSeq"/>
        </authorList>
    </citation>
    <scope>IDENTIFICATION</scope>
    <source>
        <tissue evidence="15 16">Whole sample</tissue>
    </source>
</reference>
<keyword evidence="14" id="KW-1185">Reference proteome</keyword>
<dbReference type="KEGG" id="cvn:111111575"/>
<evidence type="ECO:0000313" key="14">
    <source>
        <dbReference type="Proteomes" id="UP000694844"/>
    </source>
</evidence>
<dbReference type="RefSeq" id="XP_022290364.1">
    <property type="nucleotide sequence ID" value="XM_022434656.1"/>
</dbReference>
<comment type="cofactor">
    <cofactor evidence="1">
        <name>a divalent metal cation</name>
        <dbReference type="ChEBI" id="CHEBI:60240"/>
    </cofactor>
</comment>
<dbReference type="GeneID" id="111111575"/>
<dbReference type="Pfam" id="PF13359">
    <property type="entry name" value="DDE_Tnp_4"/>
    <property type="match status" value="1"/>
</dbReference>
<evidence type="ECO:0000256" key="5">
    <source>
        <dbReference type="ARBA" id="ARBA00015519"/>
    </source>
</evidence>
<organism evidence="14 16">
    <name type="scientific">Crassostrea virginica</name>
    <name type="common">Eastern oyster</name>
    <dbReference type="NCBI Taxonomy" id="6565"/>
    <lineage>
        <taxon>Eukaryota</taxon>
        <taxon>Metazoa</taxon>
        <taxon>Spiralia</taxon>
        <taxon>Lophotrochozoa</taxon>
        <taxon>Mollusca</taxon>
        <taxon>Bivalvia</taxon>
        <taxon>Autobranchia</taxon>
        <taxon>Pteriomorphia</taxon>
        <taxon>Ostreida</taxon>
        <taxon>Ostreoidea</taxon>
        <taxon>Ostreidae</taxon>
        <taxon>Crassostrea</taxon>
    </lineage>
</organism>
<dbReference type="GO" id="GO:0004518">
    <property type="term" value="F:nuclease activity"/>
    <property type="evidence" value="ECO:0007669"/>
    <property type="project" value="UniProtKB-KW"/>
</dbReference>
<dbReference type="PRINTS" id="PR02086">
    <property type="entry name" value="PUTNUCHARBI1"/>
</dbReference>
<dbReference type="Proteomes" id="UP000694844">
    <property type="component" value="Chromosome 9"/>
</dbReference>